<evidence type="ECO:0000256" key="1">
    <source>
        <dbReference type="ARBA" id="ARBA00007447"/>
    </source>
</evidence>
<dbReference type="InterPro" id="IPR032799">
    <property type="entry name" value="TAXi_C"/>
</dbReference>
<dbReference type="AlphaFoldDB" id="A0A7J7DFC2"/>
<dbReference type="OrthoDB" id="660550at2759"/>
<evidence type="ECO:0000256" key="3">
    <source>
        <dbReference type="ARBA" id="ARBA00022750"/>
    </source>
</evidence>
<dbReference type="Proteomes" id="UP000593562">
    <property type="component" value="Unassembled WGS sequence"/>
</dbReference>
<feature type="domain" description="Peptidase A1" evidence="7">
    <location>
        <begin position="102"/>
        <end position="442"/>
    </location>
</feature>
<dbReference type="EMBL" id="JAAARO010000007">
    <property type="protein sequence ID" value="KAF5745057.1"/>
    <property type="molecule type" value="Genomic_DNA"/>
</dbReference>
<keyword evidence="6" id="KW-0732">Signal</keyword>
<dbReference type="PANTHER" id="PTHR47967:SF23">
    <property type="entry name" value="OS04G0448300 PROTEIN"/>
    <property type="match status" value="1"/>
</dbReference>
<dbReference type="PANTHER" id="PTHR47967">
    <property type="entry name" value="OS07G0603500 PROTEIN-RELATED"/>
    <property type="match status" value="1"/>
</dbReference>
<keyword evidence="3" id="KW-0064">Aspartyl protease</keyword>
<gene>
    <name evidence="8" type="ORF">HS088_TW07G00638</name>
</gene>
<comment type="caution">
    <text evidence="8">The sequence shown here is derived from an EMBL/GenBank/DDBJ whole genome shotgun (WGS) entry which is preliminary data.</text>
</comment>
<organism evidence="8 9">
    <name type="scientific">Tripterygium wilfordii</name>
    <name type="common">Thunder God vine</name>
    <dbReference type="NCBI Taxonomy" id="458696"/>
    <lineage>
        <taxon>Eukaryota</taxon>
        <taxon>Viridiplantae</taxon>
        <taxon>Streptophyta</taxon>
        <taxon>Embryophyta</taxon>
        <taxon>Tracheophyta</taxon>
        <taxon>Spermatophyta</taxon>
        <taxon>Magnoliopsida</taxon>
        <taxon>eudicotyledons</taxon>
        <taxon>Gunneridae</taxon>
        <taxon>Pentapetalae</taxon>
        <taxon>rosids</taxon>
        <taxon>fabids</taxon>
        <taxon>Celastrales</taxon>
        <taxon>Celastraceae</taxon>
        <taxon>Tripterygium</taxon>
    </lineage>
</organism>
<keyword evidence="9" id="KW-1185">Reference proteome</keyword>
<comment type="similarity">
    <text evidence="1">Belongs to the peptidase A1 family.</text>
</comment>
<dbReference type="InterPro" id="IPR033121">
    <property type="entry name" value="PEPTIDASE_A1"/>
</dbReference>
<proteinExistence type="inferred from homology"/>
<dbReference type="InterPro" id="IPR021109">
    <property type="entry name" value="Peptidase_aspartic_dom_sf"/>
</dbReference>
<feature type="chain" id="PRO_5029599983" evidence="6">
    <location>
        <begin position="29"/>
        <end position="449"/>
    </location>
</feature>
<reference evidence="8 9" key="1">
    <citation type="journal article" date="2020" name="Nat. Commun.">
        <title>Genome of Tripterygium wilfordii and identification of cytochrome P450 involved in triptolide biosynthesis.</title>
        <authorList>
            <person name="Tu L."/>
            <person name="Su P."/>
            <person name="Zhang Z."/>
            <person name="Gao L."/>
            <person name="Wang J."/>
            <person name="Hu T."/>
            <person name="Zhou J."/>
            <person name="Zhang Y."/>
            <person name="Zhao Y."/>
            <person name="Liu Y."/>
            <person name="Song Y."/>
            <person name="Tong Y."/>
            <person name="Lu Y."/>
            <person name="Yang J."/>
            <person name="Xu C."/>
            <person name="Jia M."/>
            <person name="Peters R.J."/>
            <person name="Huang L."/>
            <person name="Gao W."/>
        </authorList>
    </citation>
    <scope>NUCLEOTIDE SEQUENCE [LARGE SCALE GENOMIC DNA]</scope>
    <source>
        <strain evidence="9">cv. XIE 37</strain>
        <tissue evidence="8">Leaf</tissue>
    </source>
</reference>
<dbReference type="Pfam" id="PF14541">
    <property type="entry name" value="TAXi_C"/>
    <property type="match status" value="1"/>
</dbReference>
<accession>A0A7J7DFC2</accession>
<evidence type="ECO:0000259" key="7">
    <source>
        <dbReference type="PROSITE" id="PS51767"/>
    </source>
</evidence>
<evidence type="ECO:0000256" key="5">
    <source>
        <dbReference type="ARBA" id="ARBA00023180"/>
    </source>
</evidence>
<sequence>MESSPPLYSVLLLVLVASPALFVSPARSTSQQTLEHPKLNKTGFWVKLKQVDSGKNFFQLERIQNGIKRGQHRLQKIANGLAHHDLRAISSPVSPVNHISEFFLEFSIGTPLKTDQLVLLDTASDLIWIQCKSCINCFKQNNPIFDQSESLSFFNLSSSSELCKALPRSTPTIDGWCEYYYKYRDDSSTSGIMGRENFTLGDVIVPNLGFGCGEDYEGDGFSPGAGVVGLGRGLLSLVSQLKETKFAYCLPSIEDPKNSGRLLIGSPERISIDKLMKTTPLIRNWFEPSRYYVSLEGISVGGTKLHMKKSTALKDDGTGGLYIDSGAPITHLEKSAYDLVREEFINQAVKLSEDKSGLYVFDLCFNLPKERSDRDKVPKLIFHFDGADWELPRKNYMIEDENNGVMCLGIVPSRDDVSMFGALQQQNMLVISDLEKDTLSFVPTECDQL</sequence>
<evidence type="ECO:0000313" key="8">
    <source>
        <dbReference type="EMBL" id="KAF5745057.1"/>
    </source>
</evidence>
<dbReference type="GO" id="GO:0005576">
    <property type="term" value="C:extracellular region"/>
    <property type="evidence" value="ECO:0007669"/>
    <property type="project" value="TreeGrafter"/>
</dbReference>
<dbReference type="SUPFAM" id="SSF50630">
    <property type="entry name" value="Acid proteases"/>
    <property type="match status" value="1"/>
</dbReference>
<name>A0A7J7DFC2_TRIWF</name>
<evidence type="ECO:0000256" key="6">
    <source>
        <dbReference type="SAM" id="SignalP"/>
    </source>
</evidence>
<dbReference type="PROSITE" id="PS51767">
    <property type="entry name" value="PEPTIDASE_A1"/>
    <property type="match status" value="1"/>
</dbReference>
<evidence type="ECO:0000256" key="2">
    <source>
        <dbReference type="ARBA" id="ARBA00022670"/>
    </source>
</evidence>
<dbReference type="InterPro" id="IPR034161">
    <property type="entry name" value="Pepsin-like_plant"/>
</dbReference>
<protein>
    <submittedName>
        <fullName evidence="8">Aspartyl protease family protein</fullName>
    </submittedName>
</protein>
<keyword evidence="4" id="KW-0378">Hydrolase</keyword>
<dbReference type="GO" id="GO:0004190">
    <property type="term" value="F:aspartic-type endopeptidase activity"/>
    <property type="evidence" value="ECO:0007669"/>
    <property type="project" value="UniProtKB-KW"/>
</dbReference>
<dbReference type="InterPro" id="IPR051708">
    <property type="entry name" value="Plant_Aspart_Prot_A1"/>
</dbReference>
<dbReference type="Pfam" id="PF14543">
    <property type="entry name" value="TAXi_N"/>
    <property type="match status" value="1"/>
</dbReference>
<evidence type="ECO:0000256" key="4">
    <source>
        <dbReference type="ARBA" id="ARBA00022801"/>
    </source>
</evidence>
<dbReference type="Gene3D" id="2.40.70.10">
    <property type="entry name" value="Acid Proteases"/>
    <property type="match status" value="2"/>
</dbReference>
<dbReference type="InParanoid" id="A0A7J7DFC2"/>
<feature type="signal peptide" evidence="6">
    <location>
        <begin position="1"/>
        <end position="28"/>
    </location>
</feature>
<evidence type="ECO:0000313" key="9">
    <source>
        <dbReference type="Proteomes" id="UP000593562"/>
    </source>
</evidence>
<dbReference type="CDD" id="cd05476">
    <property type="entry name" value="pepsin_A_like_plant"/>
    <property type="match status" value="1"/>
</dbReference>
<dbReference type="InterPro" id="IPR032861">
    <property type="entry name" value="TAXi_N"/>
</dbReference>
<dbReference type="GO" id="GO:0006508">
    <property type="term" value="P:proteolysis"/>
    <property type="evidence" value="ECO:0007669"/>
    <property type="project" value="UniProtKB-KW"/>
</dbReference>
<keyword evidence="2 8" id="KW-0645">Protease</keyword>
<keyword evidence="5" id="KW-0325">Glycoprotein</keyword>